<gene>
    <name evidence="4" type="ORF">LCR_08850</name>
</gene>
<evidence type="ECO:0000313" key="4">
    <source>
        <dbReference type="EMBL" id="KXU81784.1"/>
    </source>
</evidence>
<evidence type="ECO:0000259" key="3">
    <source>
        <dbReference type="PROSITE" id="PS50076"/>
    </source>
</evidence>
<dbReference type="OrthoDB" id="9816462at2"/>
<dbReference type="CDD" id="cd06257">
    <property type="entry name" value="DnaJ"/>
    <property type="match status" value="1"/>
</dbReference>
<dbReference type="InterPro" id="IPR001623">
    <property type="entry name" value="DnaJ_domain"/>
</dbReference>
<dbReference type="InterPro" id="IPR036869">
    <property type="entry name" value="J_dom_sf"/>
</dbReference>
<dbReference type="Proteomes" id="UP000078435">
    <property type="component" value="Unassembled WGS sequence"/>
</dbReference>
<sequence length="923" mass="106225">MDIWQRLGLQETDDLAAIKRAYHIKLRDCHPEDDPEGFRLLREAYEEASRPRPSMSDDSEPQTELVRPADAAELTALFELLGDASRRFVMTKWDKWQASLQSLSLVQQSQLSDEVLQRIFQWQWLPAPVIERLWQALDWASLLRLAGDMQKKGEFLDWWRQAPLAAPLEWLATLDHARQRAVLAFYQPLLLSLEAGDRNGVLGLIYHYALPIVGDHPDLLRLQLRALHTAGTDGDATHRLALTLTLLEQDHLSEDDWHLLSDASLRCGKEQLVMQVAEALEEKGHEALLANHLIQWHLGSDQALARWLQAFATAQKWPTSRSAYWEPQWLILPWQQPDPVEEWLHDQMLGFDNMPLTALALDALPGTRGALARLWWHSEYGTWQALEAALTQPELAEAEGGWQYLARLLQRHAHRKLAERPALPLLDALLARYGSDDWLATSPPSAEQIACATPEQWLECLRRYPLLPDAWFKAIAQRANNEGWDERMMQGMHLGARLSHQRYYSDTVLGDAWHGESWPGCFRWAQFYYARPWTPKQHLDAIRQSMGSLPASQEDTPLSTLLRLCAQPTLYQAAIMDACARWPQQYVLSLELRNQTELLKRSDVGDEALLERARLNELPALAALIDRRLDNEPDLACTIVLWNLLLSHKASNEAYGYILTPLRERLEKLRQALGLALEVYPYAEESLIYAYLHQDPDNITTLEELEKHHPNEAAAKFVYPVCYALAMLAHDFGRNGFQARQLDPLYKQRDDLTPAQQEVRSLVQGYLEDKLNAQLEHDRAHAKKRFRLQSGAQLMFVSILSAILPYFVFPLEPSLREVLASGSPYWVEYYSLGLDMAAMLFMNLYLMWHICRAQTRPRTSRNYLIWSLIWLAIAFYINSAWLAVPLWLGHLVMSSRLRPGALRRGWPREFYKQGRMSLSDILD</sequence>
<dbReference type="SUPFAM" id="SSF46565">
    <property type="entry name" value="Chaperone J-domain"/>
    <property type="match status" value="1"/>
</dbReference>
<accession>A0A175VLY2</accession>
<reference evidence="4 5" key="1">
    <citation type="submission" date="2016-02" db="EMBL/GenBank/DDBJ databases">
        <title>Draft genome sequence of Aeromonas trota strain 1999lcr isolated from cerebrospinal fluid (CSF).</title>
        <authorList>
            <person name="Dallagassa C.B."/>
            <person name="Prediger K.C."/>
            <person name="Weiss V.A."/>
            <person name="Assis F.E."/>
            <person name="Baura V."/>
            <person name="Cruz L.M."/>
            <person name="Souza E.M."/>
            <person name="Pedrosa F.O."/>
            <person name="Fadel-Picheth C.M."/>
        </authorList>
    </citation>
    <scope>NUCLEOTIDE SEQUENCE [LARGE SCALE GENOMIC DNA]</scope>
    <source>
        <strain evidence="4 5">1999lcr</strain>
    </source>
</reference>
<evidence type="ECO:0000313" key="5">
    <source>
        <dbReference type="Proteomes" id="UP000078435"/>
    </source>
</evidence>
<evidence type="ECO:0000256" key="1">
    <source>
        <dbReference type="ARBA" id="ARBA00023186"/>
    </source>
</evidence>
<keyword evidence="1" id="KW-0143">Chaperone</keyword>
<organism evidence="4 5">
    <name type="scientific">Aeromonas enteropelogenes</name>
    <name type="common">Aeromonas trota</name>
    <dbReference type="NCBI Taxonomy" id="29489"/>
    <lineage>
        <taxon>Bacteria</taxon>
        <taxon>Pseudomonadati</taxon>
        <taxon>Pseudomonadota</taxon>
        <taxon>Gammaproteobacteria</taxon>
        <taxon>Aeromonadales</taxon>
        <taxon>Aeromonadaceae</taxon>
        <taxon>Aeromonas</taxon>
    </lineage>
</organism>
<feature type="transmembrane region" description="Helical" evidence="2">
    <location>
        <begin position="863"/>
        <end position="888"/>
    </location>
</feature>
<proteinExistence type="predicted"/>
<keyword evidence="2" id="KW-0472">Membrane</keyword>
<keyword evidence="2" id="KW-1133">Transmembrane helix</keyword>
<dbReference type="EMBL" id="JMGO02000002">
    <property type="protein sequence ID" value="KXU81784.1"/>
    <property type="molecule type" value="Genomic_DNA"/>
</dbReference>
<feature type="transmembrane region" description="Helical" evidence="2">
    <location>
        <begin position="829"/>
        <end position="851"/>
    </location>
</feature>
<dbReference type="AlphaFoldDB" id="A0A175VLY2"/>
<name>A0A175VLY2_AEREN</name>
<feature type="domain" description="J" evidence="3">
    <location>
        <begin position="2"/>
        <end position="53"/>
    </location>
</feature>
<dbReference type="PROSITE" id="PS50076">
    <property type="entry name" value="DNAJ_2"/>
    <property type="match status" value="1"/>
</dbReference>
<comment type="caution">
    <text evidence="4">The sequence shown here is derived from an EMBL/GenBank/DDBJ whole genome shotgun (WGS) entry which is preliminary data.</text>
</comment>
<protein>
    <recommendedName>
        <fullName evidence="3">J domain-containing protein</fullName>
    </recommendedName>
</protein>
<keyword evidence="2" id="KW-0812">Transmembrane</keyword>
<dbReference type="RefSeq" id="WP_061475600.1">
    <property type="nucleotide sequence ID" value="NZ_JMGO02000002.1"/>
</dbReference>
<evidence type="ECO:0000256" key="2">
    <source>
        <dbReference type="SAM" id="Phobius"/>
    </source>
</evidence>